<feature type="non-terminal residue" evidence="1">
    <location>
        <position position="1"/>
    </location>
</feature>
<gene>
    <name evidence="1" type="primary">ORF28075</name>
</gene>
<name>A0A0B6YKA4_9EUPU</name>
<proteinExistence type="predicted"/>
<organism evidence="1">
    <name type="scientific">Arion vulgaris</name>
    <dbReference type="NCBI Taxonomy" id="1028688"/>
    <lineage>
        <taxon>Eukaryota</taxon>
        <taxon>Metazoa</taxon>
        <taxon>Spiralia</taxon>
        <taxon>Lophotrochozoa</taxon>
        <taxon>Mollusca</taxon>
        <taxon>Gastropoda</taxon>
        <taxon>Heterobranchia</taxon>
        <taxon>Euthyneura</taxon>
        <taxon>Panpulmonata</taxon>
        <taxon>Eupulmonata</taxon>
        <taxon>Stylommatophora</taxon>
        <taxon>Helicina</taxon>
        <taxon>Arionoidea</taxon>
        <taxon>Arionidae</taxon>
        <taxon>Arion</taxon>
    </lineage>
</organism>
<protein>
    <submittedName>
        <fullName evidence="1">Uncharacterized protein</fullName>
    </submittedName>
</protein>
<sequence>QETINNFVLTQDTHSIKDVQLGNKQSSSLDDILLNHNQSSVYVSPEQSQARDLTLSMKFSCILHALAWATQGRDPSVTVHDPEFVVPFIPSKLLDADHVQILVTGSLHLVGGVLGVVDPHMNG</sequence>
<evidence type="ECO:0000313" key="1">
    <source>
        <dbReference type="EMBL" id="CEK56614.1"/>
    </source>
</evidence>
<dbReference type="EMBL" id="HACG01009749">
    <property type="protein sequence ID" value="CEK56614.1"/>
    <property type="molecule type" value="Transcribed_RNA"/>
</dbReference>
<reference evidence="1" key="1">
    <citation type="submission" date="2014-12" db="EMBL/GenBank/DDBJ databases">
        <title>Insight into the proteome of Arion vulgaris.</title>
        <authorList>
            <person name="Aradska J."/>
            <person name="Bulat T."/>
            <person name="Smidak R."/>
            <person name="Sarate P."/>
            <person name="Gangsoo J."/>
            <person name="Sialana F."/>
            <person name="Bilban M."/>
            <person name="Lubec G."/>
        </authorList>
    </citation>
    <scope>NUCLEOTIDE SEQUENCE</scope>
    <source>
        <tissue evidence="1">Skin</tissue>
    </source>
</reference>
<dbReference type="AlphaFoldDB" id="A0A0B6YKA4"/>
<accession>A0A0B6YKA4</accession>